<protein>
    <recommendedName>
        <fullName evidence="10">Sulfite reductase [NADPH] flavoprotein alpha-component</fullName>
        <shortName evidence="10">SiR-FP</shortName>
        <ecNumber evidence="10">1.8.1.2</ecNumber>
    </recommendedName>
</protein>
<keyword evidence="9 10" id="KW-0198">Cysteine biosynthesis</keyword>
<dbReference type="InterPro" id="IPR001709">
    <property type="entry name" value="Flavoprot_Pyr_Nucl_cyt_Rdtase"/>
</dbReference>
<keyword evidence="2 10" id="KW-0028">Amino-acid biosynthesis</keyword>
<dbReference type="PRINTS" id="PR00369">
    <property type="entry name" value="FLAVODOXIN"/>
</dbReference>
<dbReference type="PRINTS" id="PR00371">
    <property type="entry name" value="FPNCR"/>
</dbReference>
<comment type="function">
    <text evidence="10">Component of the sulfite reductase complex that catalyzes the 6-electron reduction of sulfite to sulfide. This is one of several activities required for the biosynthesis of L-cysteine from sulfate. The flavoprotein component catalyzes the electron flow from NADPH -&gt; FAD -&gt; FMN to the hemoprotein component.</text>
</comment>
<dbReference type="SUPFAM" id="SSF63380">
    <property type="entry name" value="Riboflavin synthase domain-like"/>
    <property type="match status" value="1"/>
</dbReference>
<dbReference type="PROSITE" id="PS51384">
    <property type="entry name" value="FAD_FR"/>
    <property type="match status" value="1"/>
</dbReference>
<evidence type="ECO:0000256" key="6">
    <source>
        <dbReference type="ARBA" id="ARBA00022857"/>
    </source>
</evidence>
<dbReference type="Gene3D" id="3.40.50.80">
    <property type="entry name" value="Nucleotide-binding domain of ferredoxin-NADP reductase (FNR) module"/>
    <property type="match status" value="1"/>
</dbReference>
<dbReference type="EMBL" id="BDQM01000035">
    <property type="protein sequence ID" value="GAW97468.1"/>
    <property type="molecule type" value="Genomic_DNA"/>
</dbReference>
<sequence length="622" mass="68067">MGKIVMLPEQRLLKQNTSNSANKSSALDANQLASLQQSVADYSSLQLAWASGYLAAKSEQGQNAQLAPVAAAVAVAAKTLTILYASQTGNAKGVAGQLEKSAKAAGINVVLKNIADYKAKSIKNETHLLIVASTNGEGEPPDDAIEFHEFLLGKKAPKLPNLSYSVLALGDSSYEFFCKTGQDFDERLQALGAKQVSPRVDCDVDYDSDSESWTLNIVETLKEELTQTDAPLATVSNIGDLPTAGAASVYTKQKPLAAEFSLSQKITGRDSAKDVRHIEIDLGESGLTYQVGDALGVWFENDEQLVAKLLTELNFSGEEKISLKVAGEVEQFTLKAALISQLEITQTAPSFIEFWANASKNTELVAVASDKNTAREFAGVHQIIDVVSLAKADIDAQTFVDALRKITPRLYSIASAQAEVEEEVHLTVGIVSYEANGDTRTGGASGFLAERLAEGQKVRIFVEHNDNFRLPQADDTPVIMIGPGTGVAPFRAFMQEREARDASGDNWMFFGDQTFTQDFLYQTEWQNYLKSGLLTRMDLAFSRDQAEKIYVQDRLKEQAADVFAWLERGAHLYICGDGNRMAKDVHQTLVEIIAEHGKLSTEQAEDYLKSLRSNKRYQKDVY</sequence>
<dbReference type="GO" id="GO:0004783">
    <property type="term" value="F:sulfite reductase (NADPH) activity"/>
    <property type="evidence" value="ECO:0007669"/>
    <property type="project" value="UniProtKB-EC"/>
</dbReference>
<dbReference type="InterPro" id="IPR023173">
    <property type="entry name" value="NADPH_Cyt_P450_Rdtase_alpha"/>
</dbReference>
<comment type="catalytic activity">
    <reaction evidence="10">
        <text>hydrogen sulfide + 3 NADP(+) + 3 H2O = sulfite + 3 NADPH + 4 H(+)</text>
        <dbReference type="Rhea" id="RHEA:13801"/>
        <dbReference type="ChEBI" id="CHEBI:15377"/>
        <dbReference type="ChEBI" id="CHEBI:15378"/>
        <dbReference type="ChEBI" id="CHEBI:17359"/>
        <dbReference type="ChEBI" id="CHEBI:29919"/>
        <dbReference type="ChEBI" id="CHEBI:57783"/>
        <dbReference type="ChEBI" id="CHEBI:58349"/>
        <dbReference type="EC" id="1.8.1.2"/>
    </reaction>
</comment>
<dbReference type="NCBIfam" id="TIGR01931">
    <property type="entry name" value="cysJ"/>
    <property type="match status" value="1"/>
</dbReference>
<comment type="cofactor">
    <cofactor evidence="10">
        <name>FAD</name>
        <dbReference type="ChEBI" id="CHEBI:57692"/>
    </cofactor>
    <text evidence="10">Binds 1 FAD per subunit.</text>
</comment>
<dbReference type="Gene3D" id="2.40.30.10">
    <property type="entry name" value="Translation factors"/>
    <property type="match status" value="1"/>
</dbReference>
<evidence type="ECO:0000256" key="10">
    <source>
        <dbReference type="PIRNR" id="PIRNR000207"/>
    </source>
</evidence>
<evidence type="ECO:0000313" key="14">
    <source>
        <dbReference type="Proteomes" id="UP000197068"/>
    </source>
</evidence>
<comment type="caution">
    <text evidence="13">The sequence shown here is derived from an EMBL/GenBank/DDBJ whole genome shotgun (WGS) entry which is preliminary data.</text>
</comment>
<feature type="domain" description="FAD-binding FR-type" evidence="12">
    <location>
        <begin position="253"/>
        <end position="471"/>
    </location>
</feature>
<keyword evidence="7 10" id="KW-0249">Electron transport</keyword>
<dbReference type="InterPro" id="IPR001433">
    <property type="entry name" value="OxRdtase_FAD/NAD-bd"/>
</dbReference>
<proteinExistence type="predicted"/>
<dbReference type="InterPro" id="IPR010199">
    <property type="entry name" value="CysJ"/>
</dbReference>
<dbReference type="Pfam" id="PF00667">
    <property type="entry name" value="FAD_binding_1"/>
    <property type="match status" value="1"/>
</dbReference>
<dbReference type="Proteomes" id="UP000197068">
    <property type="component" value="Unassembled WGS sequence"/>
</dbReference>
<keyword evidence="5 10" id="KW-0274">FAD</keyword>
<dbReference type="InterPro" id="IPR008254">
    <property type="entry name" value="Flavodoxin/NO_synth"/>
</dbReference>
<dbReference type="EC" id="1.8.1.2" evidence="10"/>
<comment type="cofactor">
    <cofactor evidence="10">
        <name>FMN</name>
        <dbReference type="ChEBI" id="CHEBI:58210"/>
    </cofactor>
    <text evidence="10">Binds 1 FMN per subunit.</text>
</comment>
<dbReference type="PROSITE" id="PS50902">
    <property type="entry name" value="FLAVODOXIN_LIKE"/>
    <property type="match status" value="1"/>
</dbReference>
<evidence type="ECO:0000256" key="2">
    <source>
        <dbReference type="ARBA" id="ARBA00022605"/>
    </source>
</evidence>
<evidence type="ECO:0000313" key="13">
    <source>
        <dbReference type="EMBL" id="GAW97468.1"/>
    </source>
</evidence>
<dbReference type="Pfam" id="PF00175">
    <property type="entry name" value="NAD_binding_1"/>
    <property type="match status" value="1"/>
</dbReference>
<reference evidence="13 14" key="1">
    <citation type="submission" date="2017-06" db="EMBL/GenBank/DDBJ databases">
        <title>Whole Genome Sequences of Colwellia marinimaniae MTCD1.</title>
        <authorList>
            <person name="Kusumoto H."/>
            <person name="Inoue M."/>
            <person name="Tanikawa K."/>
            <person name="Maeji H."/>
            <person name="Cameron J.H."/>
            <person name="Bartlett D.H."/>
        </authorList>
    </citation>
    <scope>NUCLEOTIDE SEQUENCE [LARGE SCALE GENOMIC DNA]</scope>
    <source>
        <strain evidence="13 14">MTCD1</strain>
    </source>
</reference>
<evidence type="ECO:0000259" key="11">
    <source>
        <dbReference type="PROSITE" id="PS50902"/>
    </source>
</evidence>
<comment type="pathway">
    <text evidence="10">Sulfur metabolism; hydrogen sulfide biosynthesis; hydrogen sulfide from sulfite (NADPH route): step 1/1.</text>
</comment>
<dbReference type="InterPro" id="IPR003097">
    <property type="entry name" value="CysJ-like_FAD-binding"/>
</dbReference>
<dbReference type="PANTHER" id="PTHR19384:SF128">
    <property type="entry name" value="NADPH OXIDOREDUCTASE A"/>
    <property type="match status" value="1"/>
</dbReference>
<dbReference type="Pfam" id="PF00258">
    <property type="entry name" value="Flavodoxin_1"/>
    <property type="match status" value="1"/>
</dbReference>
<dbReference type="InterPro" id="IPR039261">
    <property type="entry name" value="FNR_nucleotide-bd"/>
</dbReference>
<comment type="subunit">
    <text evidence="10">Alpha(8)-beta(8). The alpha component is a flavoprotein, the beta component is a hemoprotein.</text>
</comment>
<keyword evidence="14" id="KW-1185">Reference proteome</keyword>
<feature type="domain" description="Flavodoxin-like" evidence="11">
    <location>
        <begin position="80"/>
        <end position="218"/>
    </location>
</feature>
<organism evidence="13 14">
    <name type="scientific">Colwellia marinimaniae</name>
    <dbReference type="NCBI Taxonomy" id="1513592"/>
    <lineage>
        <taxon>Bacteria</taxon>
        <taxon>Pseudomonadati</taxon>
        <taxon>Pseudomonadota</taxon>
        <taxon>Gammaproteobacteria</taxon>
        <taxon>Alteromonadales</taxon>
        <taxon>Colwelliaceae</taxon>
        <taxon>Colwellia</taxon>
    </lineage>
</organism>
<dbReference type="InterPro" id="IPR017938">
    <property type="entry name" value="Riboflavin_synthase-like_b-brl"/>
</dbReference>
<evidence type="ECO:0000256" key="9">
    <source>
        <dbReference type="ARBA" id="ARBA00023192"/>
    </source>
</evidence>
<dbReference type="SUPFAM" id="SSF52218">
    <property type="entry name" value="Flavoproteins"/>
    <property type="match status" value="1"/>
</dbReference>
<name>A0ABQ0MYR0_9GAMM</name>
<keyword evidence="3 10" id="KW-0285">Flavoprotein</keyword>
<evidence type="ECO:0000256" key="4">
    <source>
        <dbReference type="ARBA" id="ARBA00022643"/>
    </source>
</evidence>
<dbReference type="InterPro" id="IPR001094">
    <property type="entry name" value="Flavdoxin-like"/>
</dbReference>
<keyword evidence="8 10" id="KW-0560">Oxidoreductase</keyword>
<dbReference type="SUPFAM" id="SSF52343">
    <property type="entry name" value="Ferredoxin reductase-like, C-terminal NADP-linked domain"/>
    <property type="match status" value="1"/>
</dbReference>
<dbReference type="PANTHER" id="PTHR19384">
    <property type="entry name" value="NITRIC OXIDE SYNTHASE-RELATED"/>
    <property type="match status" value="1"/>
</dbReference>
<evidence type="ECO:0000256" key="3">
    <source>
        <dbReference type="ARBA" id="ARBA00022630"/>
    </source>
</evidence>
<evidence type="ECO:0000256" key="1">
    <source>
        <dbReference type="ARBA" id="ARBA00022448"/>
    </source>
</evidence>
<gene>
    <name evidence="13" type="primary">cysJ</name>
    <name evidence="13" type="ORF">MTCD1_03095</name>
</gene>
<evidence type="ECO:0000256" key="7">
    <source>
        <dbReference type="ARBA" id="ARBA00022982"/>
    </source>
</evidence>
<evidence type="ECO:0000259" key="12">
    <source>
        <dbReference type="PROSITE" id="PS51384"/>
    </source>
</evidence>
<evidence type="ECO:0000256" key="5">
    <source>
        <dbReference type="ARBA" id="ARBA00022827"/>
    </source>
</evidence>
<dbReference type="Gene3D" id="3.40.50.360">
    <property type="match status" value="1"/>
</dbReference>
<evidence type="ECO:0000256" key="8">
    <source>
        <dbReference type="ARBA" id="ARBA00023002"/>
    </source>
</evidence>
<dbReference type="InterPro" id="IPR017927">
    <property type="entry name" value="FAD-bd_FR_type"/>
</dbReference>
<dbReference type="CDD" id="cd06199">
    <property type="entry name" value="SiR"/>
    <property type="match status" value="1"/>
</dbReference>
<keyword evidence="4 10" id="KW-0288">FMN</keyword>
<dbReference type="Gene3D" id="1.20.990.10">
    <property type="entry name" value="NADPH-cytochrome p450 Reductase, Chain A, domain 3"/>
    <property type="match status" value="1"/>
</dbReference>
<dbReference type="PIRSF" id="PIRSF000207">
    <property type="entry name" value="SiR-FP_CysJ"/>
    <property type="match status" value="1"/>
</dbReference>
<dbReference type="InterPro" id="IPR029039">
    <property type="entry name" value="Flavoprotein-like_sf"/>
</dbReference>
<keyword evidence="1 10" id="KW-0813">Transport</keyword>
<keyword evidence="6 10" id="KW-0521">NADP</keyword>
<accession>A0ABQ0MYR0</accession>